<dbReference type="Proteomes" id="UP001530293">
    <property type="component" value="Unassembled WGS sequence"/>
</dbReference>
<name>A0ABD3N1N5_9STRA</name>
<reference evidence="1 2" key="1">
    <citation type="submission" date="2024-10" db="EMBL/GenBank/DDBJ databases">
        <title>Updated reference genomes for cyclostephanoid diatoms.</title>
        <authorList>
            <person name="Roberts W.R."/>
            <person name="Alverson A.J."/>
        </authorList>
    </citation>
    <scope>NUCLEOTIDE SEQUENCE [LARGE SCALE GENOMIC DNA]</scope>
    <source>
        <strain evidence="1 2">AJA232-27</strain>
    </source>
</reference>
<gene>
    <name evidence="1" type="ORF">ACHAWU_007093</name>
</gene>
<evidence type="ECO:0000313" key="2">
    <source>
        <dbReference type="Proteomes" id="UP001530293"/>
    </source>
</evidence>
<dbReference type="SUPFAM" id="SSF53335">
    <property type="entry name" value="S-adenosyl-L-methionine-dependent methyltransferases"/>
    <property type="match status" value="1"/>
</dbReference>
<protein>
    <recommendedName>
        <fullName evidence="3">Methyltransferase type 12 domain-containing protein</fullName>
    </recommendedName>
</protein>
<sequence length="359" mass="40172">MQSRSHSHENSNANELRLRASIRELQQLINGISFTSSSSSNSPLVPAHLTSLINDAAYHEDQSNLSNEMYESVVKEMALFVSSTIASFGKSFESEGVYNPELLKLYDALVWGFNSPFLWRITQNDISSLYEMNASPHNHCEIAVGTGLFLSELVALPSMKHIALLDLNENCLRVCEERIKDVCHRRHHHQLNDTPDNVASVPDVSKLLVDIMMSPQTNNDPMKGGDDGVHILQSPLTPIRGKFQSVGVNFLFHCLHGSNLYDKMHAFHNCASLLDPQDGVFFGSTILGKEMLDDEPNAGETAMHVLRAFNDMGVFGNLGDSFQDLEDILTVIFEDVDVYRVGYCGVWMARHPKAYIREE</sequence>
<dbReference type="InterPro" id="IPR029063">
    <property type="entry name" value="SAM-dependent_MTases_sf"/>
</dbReference>
<evidence type="ECO:0000313" key="1">
    <source>
        <dbReference type="EMBL" id="KAL3769887.1"/>
    </source>
</evidence>
<dbReference type="AlphaFoldDB" id="A0ABD3N1N5"/>
<evidence type="ECO:0008006" key="3">
    <source>
        <dbReference type="Google" id="ProtNLM"/>
    </source>
</evidence>
<organism evidence="1 2">
    <name type="scientific">Discostella pseudostelligera</name>
    <dbReference type="NCBI Taxonomy" id="259834"/>
    <lineage>
        <taxon>Eukaryota</taxon>
        <taxon>Sar</taxon>
        <taxon>Stramenopiles</taxon>
        <taxon>Ochrophyta</taxon>
        <taxon>Bacillariophyta</taxon>
        <taxon>Coscinodiscophyceae</taxon>
        <taxon>Thalassiosirophycidae</taxon>
        <taxon>Stephanodiscales</taxon>
        <taxon>Stephanodiscaceae</taxon>
        <taxon>Discostella</taxon>
    </lineage>
</organism>
<accession>A0ABD3N1N5</accession>
<proteinExistence type="predicted"/>
<keyword evidence="2" id="KW-1185">Reference proteome</keyword>
<dbReference type="EMBL" id="JALLBG020000049">
    <property type="protein sequence ID" value="KAL3769887.1"/>
    <property type="molecule type" value="Genomic_DNA"/>
</dbReference>
<comment type="caution">
    <text evidence="1">The sequence shown here is derived from an EMBL/GenBank/DDBJ whole genome shotgun (WGS) entry which is preliminary data.</text>
</comment>
<dbReference type="Gene3D" id="3.40.50.150">
    <property type="entry name" value="Vaccinia Virus protein VP39"/>
    <property type="match status" value="1"/>
</dbReference>